<dbReference type="SFLD" id="SFLDS00003">
    <property type="entry name" value="Haloacid_Dehalogenase"/>
    <property type="match status" value="1"/>
</dbReference>
<dbReference type="EMBL" id="MN741027">
    <property type="protein sequence ID" value="QHU23341.1"/>
    <property type="molecule type" value="Genomic_DNA"/>
</dbReference>
<reference evidence="1" key="1">
    <citation type="journal article" date="2020" name="Nature">
        <title>Giant virus diversity and host interactions through global metagenomics.</title>
        <authorList>
            <person name="Schulz F."/>
            <person name="Roux S."/>
            <person name="Paez-Espino D."/>
            <person name="Jungbluth S."/>
            <person name="Walsh D.A."/>
            <person name="Denef V.J."/>
            <person name="McMahon K.D."/>
            <person name="Konstantinidis K.T."/>
            <person name="Eloe-Fadrosh E.A."/>
            <person name="Kyrpides N.C."/>
            <person name="Woyke T."/>
        </authorList>
    </citation>
    <scope>NUCLEOTIDE SEQUENCE</scope>
    <source>
        <strain evidence="1">GVMAG-S-ERX555907-94</strain>
    </source>
</reference>
<dbReference type="GO" id="GO:0006281">
    <property type="term" value="P:DNA repair"/>
    <property type="evidence" value="ECO:0007669"/>
    <property type="project" value="TreeGrafter"/>
</dbReference>
<dbReference type="InterPro" id="IPR041492">
    <property type="entry name" value="HAD_2"/>
</dbReference>
<dbReference type="Gene3D" id="3.40.50.1000">
    <property type="entry name" value="HAD superfamily/HAD-like"/>
    <property type="match status" value="1"/>
</dbReference>
<proteinExistence type="predicted"/>
<organism evidence="1">
    <name type="scientific">viral metagenome</name>
    <dbReference type="NCBI Taxonomy" id="1070528"/>
    <lineage>
        <taxon>unclassified sequences</taxon>
        <taxon>metagenomes</taxon>
        <taxon>organismal metagenomes</taxon>
    </lineage>
</organism>
<dbReference type="SUPFAM" id="SSF56784">
    <property type="entry name" value="HAD-like"/>
    <property type="match status" value="1"/>
</dbReference>
<accession>A0A6C0L1K2</accession>
<evidence type="ECO:0008006" key="2">
    <source>
        <dbReference type="Google" id="ProtNLM"/>
    </source>
</evidence>
<dbReference type="GO" id="GO:0008967">
    <property type="term" value="F:phosphoglycolate phosphatase activity"/>
    <property type="evidence" value="ECO:0007669"/>
    <property type="project" value="TreeGrafter"/>
</dbReference>
<dbReference type="AlphaFoldDB" id="A0A6C0L1K2"/>
<evidence type="ECO:0000313" key="1">
    <source>
        <dbReference type="EMBL" id="QHU23341.1"/>
    </source>
</evidence>
<dbReference type="InterPro" id="IPR023214">
    <property type="entry name" value="HAD_sf"/>
</dbReference>
<dbReference type="InterPro" id="IPR036412">
    <property type="entry name" value="HAD-like_sf"/>
</dbReference>
<dbReference type="SFLD" id="SFLDG01129">
    <property type="entry name" value="C1.5:_HAD__Beta-PGM__Phosphata"/>
    <property type="match status" value="1"/>
</dbReference>
<dbReference type="Gene3D" id="1.10.150.240">
    <property type="entry name" value="Putative phosphatase, domain 2"/>
    <property type="match status" value="1"/>
</dbReference>
<protein>
    <recommendedName>
        <fullName evidence="2">Phosphonoacetaldehyde hydrolase</fullName>
    </recommendedName>
</protein>
<dbReference type="PANTHER" id="PTHR43434">
    <property type="entry name" value="PHOSPHOGLYCOLATE PHOSPHATASE"/>
    <property type="match status" value="1"/>
</dbReference>
<dbReference type="PANTHER" id="PTHR43434:SF19">
    <property type="entry name" value="PHOSPHONOACETALDEHYDE HYDROLASE"/>
    <property type="match status" value="1"/>
</dbReference>
<dbReference type="GO" id="GO:0005829">
    <property type="term" value="C:cytosol"/>
    <property type="evidence" value="ECO:0007669"/>
    <property type="project" value="TreeGrafter"/>
</dbReference>
<sequence>MIRACIFDLGGTLVDRYSLTPLLSLKETFSRKGIFVTNQSILKDMGKSKKDHIQHILKKEYVHDHWTFQYGKAPDTNDIDLLFNDFNEIQKKRCDDIMDVLPETEKTIQYLQNNKIFSGCTTGFDKGNMALIQRKLNYRGIHLDTYVSSSCLGKPSRPNPSMIFENIAHFNINDTKQVIKIDDTNVGILEGKKANCWTVAVARWSVNMNIQSIDEAYSLSDYETSGKLIQCKKELMKSNPDFLISTLDELPHVIQTIHNYQE</sequence>
<name>A0A6C0L1K2_9ZZZZ</name>
<dbReference type="Pfam" id="PF13419">
    <property type="entry name" value="HAD_2"/>
    <property type="match status" value="1"/>
</dbReference>
<dbReference type="InterPro" id="IPR050155">
    <property type="entry name" value="HAD-like_hydrolase_sf"/>
</dbReference>
<dbReference type="InterPro" id="IPR023198">
    <property type="entry name" value="PGP-like_dom2"/>
</dbReference>